<evidence type="ECO:0000256" key="1">
    <source>
        <dbReference type="SAM" id="Phobius"/>
    </source>
</evidence>
<organism evidence="2 3">
    <name type="scientific">Prescottella agglutinans</name>
    <dbReference type="NCBI Taxonomy" id="1644129"/>
    <lineage>
        <taxon>Bacteria</taxon>
        <taxon>Bacillati</taxon>
        <taxon>Actinomycetota</taxon>
        <taxon>Actinomycetes</taxon>
        <taxon>Mycobacteriales</taxon>
        <taxon>Nocardiaceae</taxon>
        <taxon>Prescottella</taxon>
    </lineage>
</organism>
<evidence type="ECO:0000313" key="3">
    <source>
        <dbReference type="Proteomes" id="UP001160334"/>
    </source>
</evidence>
<dbReference type="Proteomes" id="UP001160334">
    <property type="component" value="Unassembled WGS sequence"/>
</dbReference>
<evidence type="ECO:0000313" key="2">
    <source>
        <dbReference type="EMBL" id="MDH6284825.1"/>
    </source>
</evidence>
<accession>A0ABT6MLJ8</accession>
<sequence length="156" mass="16114">MGHASESPAVSARRYAKAAMRWSGIAGVGTSLVGGALVAAQATRLFESVREQLAVAAAMCLIVGGVAVAGVVLGGAVWAAAGPLTDPMTRDRMRVIGAAQEMTSKELAQAIEALGVTEDRLLLAGRNEEARRVAEDRTLCLYVLGRRQDVSGPAAP</sequence>
<gene>
    <name evidence="2" type="ORF">M2280_006088</name>
</gene>
<keyword evidence="1" id="KW-1133">Transmembrane helix</keyword>
<protein>
    <recommendedName>
        <fullName evidence="4">SAM-dependent methyltransferase</fullName>
    </recommendedName>
</protein>
<dbReference type="RefSeq" id="WP_280764014.1">
    <property type="nucleotide sequence ID" value="NZ_JARXVC010000028.1"/>
</dbReference>
<feature type="transmembrane region" description="Helical" evidence="1">
    <location>
        <begin position="22"/>
        <end position="42"/>
    </location>
</feature>
<evidence type="ECO:0008006" key="4">
    <source>
        <dbReference type="Google" id="ProtNLM"/>
    </source>
</evidence>
<keyword evidence="1" id="KW-0472">Membrane</keyword>
<keyword evidence="1" id="KW-0812">Transmembrane</keyword>
<reference evidence="2 3" key="1">
    <citation type="submission" date="2023-04" db="EMBL/GenBank/DDBJ databases">
        <title>Forest soil microbial communities from Buena Vista Peninsula, Colon Province, Panama.</title>
        <authorList>
            <person name="Bouskill N."/>
        </authorList>
    </citation>
    <scope>NUCLEOTIDE SEQUENCE [LARGE SCALE GENOMIC DNA]</scope>
    <source>
        <strain evidence="2 3">CFH S0262</strain>
    </source>
</reference>
<name>A0ABT6MLJ8_9NOCA</name>
<proteinExistence type="predicted"/>
<comment type="caution">
    <text evidence="2">The sequence shown here is derived from an EMBL/GenBank/DDBJ whole genome shotgun (WGS) entry which is preliminary data.</text>
</comment>
<feature type="transmembrane region" description="Helical" evidence="1">
    <location>
        <begin position="54"/>
        <end position="84"/>
    </location>
</feature>
<dbReference type="EMBL" id="JARXVC010000028">
    <property type="protein sequence ID" value="MDH6284825.1"/>
    <property type="molecule type" value="Genomic_DNA"/>
</dbReference>
<keyword evidence="3" id="KW-1185">Reference proteome</keyword>